<proteinExistence type="predicted"/>
<dbReference type="OrthoDB" id="605297at2"/>
<feature type="non-terminal residue" evidence="1">
    <location>
        <position position="656"/>
    </location>
</feature>
<sequence length="656" mass="75891">MKFLKMAFVVLVHAAFVLKPQELSQSACGFYEPGITYYNFLDPEIINQPHSKPFFFTFERLYDYHWDKEEGRTQDNLVEWKAYFQNTPSTNDTKQLVYKAKVNETKLIKNYVAGISGSLPSKWRNNSAVQHLKNTRATDVVKYLLFAKKCEPYVTNLGDNRWRNIPKKDKEAMQDLIINGNGAYINSSNKFLKMRYAYQLVRLAHYSQNYTQAVKLYDQLAKPLASNSSSLIKYWALAHKAGALTLSGAKVKGAYLFARVFDKCPSRRVQAYDSFKISSDQDFRQVLNLCRNSEEAAAVYLLRGIKPYANAIEEMQRIYQIAPSSKHLSLLLTREVNKMEVNLLSANLSKNLAFYQKFDGFPKQEAIQYLKELKAMVSKVVQERKVDDLTLWQMAHCYLEYVAGKPTKALQMFNKLSVSSPQLKYQVQVFKLAIKIAQLDKITKVEEGSLFQQVRLLKHNHLNDYLLNVFRHKLYAQGDIGKAYLCQPQNSALTIPLTMKVVDNLISWEKRTKNKTLFEETLNSSLKNWYKVKATMYLRNDQLKKAVKHYTLAGESKKLLANPKHYTISGSYGHRRPVINKYTQASLAKEILHLQKQAANANAMFELGNIYYNITWFGNTWDALQNYRSSTGTWGYRYSLRNKPQPIPRHFNLSYP</sequence>
<dbReference type="eggNOG" id="ENOG502Z8ZF">
    <property type="taxonomic scope" value="Bacteria"/>
</dbReference>
<reference evidence="1 2" key="1">
    <citation type="submission" date="2007-01" db="EMBL/GenBank/DDBJ databases">
        <authorList>
            <person name="Haygood M."/>
            <person name="Podell S."/>
            <person name="Anderson C."/>
            <person name="Hopkinson B."/>
            <person name="Roe K."/>
            <person name="Barbeau K."/>
            <person name="Gaasterland T."/>
            <person name="Ferriera S."/>
            <person name="Johnson J."/>
            <person name="Kravitz S."/>
            <person name="Beeson K."/>
            <person name="Sutton G."/>
            <person name="Rogers Y.-H."/>
            <person name="Friedman R."/>
            <person name="Frazier M."/>
            <person name="Venter J.C."/>
        </authorList>
    </citation>
    <scope>NUCLEOTIDE SEQUENCE [LARGE SCALE GENOMIC DNA]</scope>
    <source>
        <strain evidence="1 2">ATCC 23134</strain>
    </source>
</reference>
<keyword evidence="2" id="KW-1185">Reference proteome</keyword>
<name>A1ZTQ7_MICM2</name>
<evidence type="ECO:0008006" key="3">
    <source>
        <dbReference type="Google" id="ProtNLM"/>
    </source>
</evidence>
<dbReference type="EMBL" id="AAWS01000037">
    <property type="protein sequence ID" value="EAY26159.1"/>
    <property type="molecule type" value="Genomic_DNA"/>
</dbReference>
<dbReference type="Proteomes" id="UP000004095">
    <property type="component" value="Unassembled WGS sequence"/>
</dbReference>
<dbReference type="AlphaFoldDB" id="A1ZTQ7"/>
<comment type="caution">
    <text evidence="1">The sequence shown here is derived from an EMBL/GenBank/DDBJ whole genome shotgun (WGS) entry which is preliminary data.</text>
</comment>
<evidence type="ECO:0000313" key="2">
    <source>
        <dbReference type="Proteomes" id="UP000004095"/>
    </source>
</evidence>
<gene>
    <name evidence="1" type="ORF">M23134_02491</name>
</gene>
<organism evidence="1 2">
    <name type="scientific">Microscilla marina ATCC 23134</name>
    <dbReference type="NCBI Taxonomy" id="313606"/>
    <lineage>
        <taxon>Bacteria</taxon>
        <taxon>Pseudomonadati</taxon>
        <taxon>Bacteroidota</taxon>
        <taxon>Cytophagia</taxon>
        <taxon>Cytophagales</taxon>
        <taxon>Microscillaceae</taxon>
        <taxon>Microscilla</taxon>
    </lineage>
</organism>
<evidence type="ECO:0000313" key="1">
    <source>
        <dbReference type="EMBL" id="EAY26159.1"/>
    </source>
</evidence>
<dbReference type="RefSeq" id="WP_002701358.1">
    <property type="nucleotide sequence ID" value="NZ_AAWS01000037.1"/>
</dbReference>
<protein>
    <recommendedName>
        <fullName evidence="3">Tetratricopeptide repeat domain protein</fullName>
    </recommendedName>
</protein>
<accession>A1ZTQ7</accession>